<keyword evidence="5" id="KW-1185">Reference proteome</keyword>
<proteinExistence type="predicted"/>
<dbReference type="RefSeq" id="WP_097061301.1">
    <property type="nucleotide sequence ID" value="NZ_BMLC01000003.1"/>
</dbReference>
<dbReference type="Pfam" id="PF22504">
    <property type="entry name" value="DUF6993"/>
    <property type="match status" value="1"/>
</dbReference>
<evidence type="ECO:0000256" key="2">
    <source>
        <dbReference type="SAM" id="SignalP"/>
    </source>
</evidence>
<evidence type="ECO:0000313" key="5">
    <source>
        <dbReference type="Proteomes" id="UP000219440"/>
    </source>
</evidence>
<feature type="compositionally biased region" description="Polar residues" evidence="1">
    <location>
        <begin position="27"/>
        <end position="44"/>
    </location>
</feature>
<feature type="chain" id="PRO_5012993869" description="DUF6993 domain-containing protein" evidence="2">
    <location>
        <begin position="33"/>
        <end position="172"/>
    </location>
</feature>
<evidence type="ECO:0000256" key="1">
    <source>
        <dbReference type="SAM" id="MobiDB-lite"/>
    </source>
</evidence>
<dbReference type="Proteomes" id="UP000219440">
    <property type="component" value="Unassembled WGS sequence"/>
</dbReference>
<name>A0A2C8ZXD7_9MICO</name>
<dbReference type="InterPro" id="IPR054262">
    <property type="entry name" value="DUF6993"/>
</dbReference>
<reference evidence="4 5" key="1">
    <citation type="submission" date="2017-09" db="EMBL/GenBank/DDBJ databases">
        <authorList>
            <person name="Ehlers B."/>
            <person name="Leendertz F.H."/>
        </authorList>
    </citation>
    <scope>NUCLEOTIDE SEQUENCE [LARGE SCALE GENOMIC DNA]</scope>
    <source>
        <strain evidence="4 5">CGMCC 1.05381</strain>
    </source>
</reference>
<feature type="region of interest" description="Disordered" evidence="1">
    <location>
        <begin position="27"/>
        <end position="73"/>
    </location>
</feature>
<evidence type="ECO:0000313" key="4">
    <source>
        <dbReference type="EMBL" id="SOE70507.1"/>
    </source>
</evidence>
<organism evidence="4 5">
    <name type="scientific">Salinibacterium xinjiangense</name>
    <dbReference type="NCBI Taxonomy" id="386302"/>
    <lineage>
        <taxon>Bacteria</taxon>
        <taxon>Bacillati</taxon>
        <taxon>Actinomycetota</taxon>
        <taxon>Actinomycetes</taxon>
        <taxon>Micrococcales</taxon>
        <taxon>Microbacteriaceae</taxon>
        <taxon>Salinibacterium</taxon>
    </lineage>
</organism>
<evidence type="ECO:0000259" key="3">
    <source>
        <dbReference type="Pfam" id="PF22504"/>
    </source>
</evidence>
<dbReference type="OrthoDB" id="5125712at2"/>
<dbReference type="EMBL" id="OCST01000004">
    <property type="protein sequence ID" value="SOE70507.1"/>
    <property type="molecule type" value="Genomic_DNA"/>
</dbReference>
<feature type="signal peptide" evidence="2">
    <location>
        <begin position="1"/>
        <end position="32"/>
    </location>
</feature>
<accession>A0A2C8ZXD7</accession>
<dbReference type="AlphaFoldDB" id="A0A2C8ZXD7"/>
<feature type="domain" description="DUF6993" evidence="3">
    <location>
        <begin position="91"/>
        <end position="165"/>
    </location>
</feature>
<sequence length="172" mass="17690">MVLKRRIATATVAGFALALGLSSCVGTTGSTADSGPSTSRQPATSVPGDGAIPTPAPTPTKQPVHMAGGTAEQNKPIFDATNQRYFIDAGNVIPEGRGVIDNLVSVGFDKSAMQVTPDRTAIDLPVDSLIFSVLIGDKCLVGQFSALGYSTIVAPKLATGSCLIGLTRTIDW</sequence>
<keyword evidence="2" id="KW-0732">Signal</keyword>
<dbReference type="PROSITE" id="PS51257">
    <property type="entry name" value="PROKAR_LIPOPROTEIN"/>
    <property type="match status" value="1"/>
</dbReference>
<protein>
    <recommendedName>
        <fullName evidence="3">DUF6993 domain-containing protein</fullName>
    </recommendedName>
</protein>
<gene>
    <name evidence="4" type="ORF">SAMN06296378_2246</name>
</gene>